<dbReference type="Gene3D" id="3.30.70.1230">
    <property type="entry name" value="Nucleotide cyclase"/>
    <property type="match status" value="1"/>
</dbReference>
<protein>
    <submittedName>
        <fullName evidence="4">Adenylate and Guanylate cyclase catalytic domain protein</fullName>
    </submittedName>
</protein>
<dbReference type="InterPro" id="IPR029787">
    <property type="entry name" value="Nucleotide_cyclase"/>
</dbReference>
<name>K5BKJ7_MYCHD</name>
<keyword evidence="1" id="KW-0547">Nucleotide-binding</keyword>
<dbReference type="PANTHER" id="PTHR16305">
    <property type="entry name" value="TESTICULAR SOLUBLE ADENYLYL CYCLASE"/>
    <property type="match status" value="1"/>
</dbReference>
<dbReference type="PROSITE" id="PS50125">
    <property type="entry name" value="GUANYLATE_CYCLASE_2"/>
    <property type="match status" value="1"/>
</dbReference>
<dbReference type="Pfam" id="PF00211">
    <property type="entry name" value="Guanylate_cyc"/>
    <property type="match status" value="1"/>
</dbReference>
<dbReference type="GO" id="GO:0005737">
    <property type="term" value="C:cytoplasm"/>
    <property type="evidence" value="ECO:0007669"/>
    <property type="project" value="TreeGrafter"/>
</dbReference>
<dbReference type="InterPro" id="IPR027417">
    <property type="entry name" value="P-loop_NTPase"/>
</dbReference>
<dbReference type="Gene3D" id="3.40.50.300">
    <property type="entry name" value="P-loop containing nucleotide triphosphate hydrolases"/>
    <property type="match status" value="1"/>
</dbReference>
<dbReference type="STRING" id="1122247.GCA_000379865_03818"/>
<keyword evidence="2" id="KW-0067">ATP-binding</keyword>
<dbReference type="GO" id="GO:0009190">
    <property type="term" value="P:cyclic nucleotide biosynthetic process"/>
    <property type="evidence" value="ECO:0007669"/>
    <property type="project" value="InterPro"/>
</dbReference>
<dbReference type="PANTHER" id="PTHR16305:SF28">
    <property type="entry name" value="GUANYLATE CYCLASE DOMAIN-CONTAINING PROTEIN"/>
    <property type="match status" value="1"/>
</dbReference>
<dbReference type="eggNOG" id="COG2114">
    <property type="taxonomic scope" value="Bacteria"/>
</dbReference>
<feature type="domain" description="Guanylate cyclase" evidence="3">
    <location>
        <begin position="2"/>
        <end position="133"/>
    </location>
</feature>
<evidence type="ECO:0000313" key="4">
    <source>
        <dbReference type="EMBL" id="EKF24984.1"/>
    </source>
</evidence>
<dbReference type="AlphaFoldDB" id="K5BKJ7"/>
<accession>K5BKJ7</accession>
<dbReference type="SMART" id="SM00044">
    <property type="entry name" value="CYCc"/>
    <property type="match status" value="1"/>
</dbReference>
<dbReference type="InterPro" id="IPR001054">
    <property type="entry name" value="A/G_cyclase"/>
</dbReference>
<dbReference type="GO" id="GO:0004016">
    <property type="term" value="F:adenylate cyclase activity"/>
    <property type="evidence" value="ECO:0007669"/>
    <property type="project" value="UniProtKB-ARBA"/>
</dbReference>
<dbReference type="Pfam" id="PF13191">
    <property type="entry name" value="AAA_16"/>
    <property type="match status" value="1"/>
</dbReference>
<evidence type="ECO:0000313" key="5">
    <source>
        <dbReference type="Proteomes" id="UP000006265"/>
    </source>
</evidence>
<sequence>MTVLFADVVRSMDIAEAVGAERLRELMTELVRRSSAVVTRYGGTMNQFTGDGFMALFGAPVALEDHAQRACRAALAIQAEASKLATEIRRRDGIILQLRIGLNSGEVVVGDVDAWPMKYTASGQQVGMAQRMESVAAPGGVMLSEATARLVADQAILGRPRSVHIKGVDKPVTARSLVSVVVDRAAPRNAESRLIGRERERAAVTRALRDATFGRGGVVAIAGPPGIGKSRLVRESVRVARSLGAKVFYTYCESHTRDVSFHVIARAVRSMMEIGGLAPEQARAQIRLRLPDETEQVLALLDELLSVRGEESPVAEMSAAARRRRLVELLTTAVTARPESAVYVVEDVHWIDDISESLLADLAAVLPRTRSVMLVTYRPEYRGALRGIDGTTNIVLAPLDESDTAQLVHHLVGDDPSVAGVAAVVSSRAAGVPFFAEEIVRDLAERGILRGSRGAYRCAYAVSDVAVPATLQAAIGARIDRLGTAAKRTLHAAAVIGAQFDSGMLTTLCPDPDIDPLLASDLVEKAGRDVYAFRHPLIQKVAHDSQLRSDRAKLHRRLACAIEQVDANAGLIATHWEAAGEYDRAYEWHMRAGSWFNYRDLRAARTSWQRARAAADRLPADASDRLTKQIAPRTLICATTFRVGGSAADTGYHELRRLAAAADDKRSLAIGMAGYLTTLAFTSHHKEASALASELHALAESIADPTITVGLVPAAAQAKYEAGELGECLRFAQRVIDLAGDDAAMGDVMVATPLAWAYTLRGTARMCLGHRGWLADLDRGLDIAMAFDLTSRCNAALYKYVVAYQNLTVLPDDSARVRTAEWLRIADESGDPTTMTLVRLIRGVALVHSGNEFHDAAMQLLFQAHDHLARLSNGLRRLADVEIARVSAARGNPARAIATVEQVLDEACRTGEKITRASATTVLVESLLDRGGTGDLRRARTAVDALAADPAVPRSAVDEVTTLRLRARMAAMADDTDDYFAWVGRYRAAAEQAGFIGHLCDARAMAGLP</sequence>
<proteinExistence type="predicted"/>
<comment type="caution">
    <text evidence="4">The sequence shown here is derived from an EMBL/GenBank/DDBJ whole genome shotgun (WGS) entry which is preliminary data.</text>
</comment>
<dbReference type="eggNOG" id="COG3899">
    <property type="taxonomic scope" value="Bacteria"/>
</dbReference>
<organism evidence="4 5">
    <name type="scientific">Mycolicibacterium hassiacum (strain DSM 44199 / CIP 105218 / JCM 12690 / 3849)</name>
    <name type="common">Mycobacterium hassiacum</name>
    <dbReference type="NCBI Taxonomy" id="1122247"/>
    <lineage>
        <taxon>Bacteria</taxon>
        <taxon>Bacillati</taxon>
        <taxon>Actinomycetota</taxon>
        <taxon>Actinomycetes</taxon>
        <taxon>Mycobacteriales</taxon>
        <taxon>Mycobacteriaceae</taxon>
        <taxon>Mycolicibacterium</taxon>
    </lineage>
</organism>
<evidence type="ECO:0000256" key="2">
    <source>
        <dbReference type="ARBA" id="ARBA00022840"/>
    </source>
</evidence>
<dbReference type="EMBL" id="AMRA01000026">
    <property type="protein sequence ID" value="EKF24984.1"/>
    <property type="molecule type" value="Genomic_DNA"/>
</dbReference>
<dbReference type="SUPFAM" id="SSF55073">
    <property type="entry name" value="Nucleotide cyclase"/>
    <property type="match status" value="1"/>
</dbReference>
<evidence type="ECO:0000259" key="3">
    <source>
        <dbReference type="PROSITE" id="PS50125"/>
    </source>
</evidence>
<reference evidence="4 5" key="1">
    <citation type="journal article" date="2012" name="J. Bacteriol.">
        <title>Genome sequence of Mycobacterium hassiacum DSM 44199, a rare source of heat-stable mycobacterial proteins.</title>
        <authorList>
            <person name="Tiago I."/>
            <person name="Maranha A."/>
            <person name="Mendes V."/>
            <person name="Alarico S."/>
            <person name="Moynihan P.J."/>
            <person name="Clarke A.J."/>
            <person name="Macedo-Ribeiro S."/>
            <person name="Pereira P.J."/>
            <person name="Empadinhas N."/>
        </authorList>
    </citation>
    <scope>NUCLEOTIDE SEQUENCE [LARGE SCALE GENOMIC DNA]</scope>
    <source>
        <strain evidence="5">DSM 44199 / CIP 105218 / JCM 12690 / 3849</strain>
    </source>
</reference>
<dbReference type="Proteomes" id="UP000006265">
    <property type="component" value="Unassembled WGS sequence"/>
</dbReference>
<evidence type="ECO:0000256" key="1">
    <source>
        <dbReference type="ARBA" id="ARBA00022741"/>
    </source>
</evidence>
<dbReference type="RefSeq" id="WP_005625276.1">
    <property type="nucleotide sequence ID" value="NZ_LR026975.1"/>
</dbReference>
<gene>
    <name evidence="4" type="ORF">C731_0967</name>
</gene>
<dbReference type="SUPFAM" id="SSF52540">
    <property type="entry name" value="P-loop containing nucleoside triphosphate hydrolases"/>
    <property type="match status" value="1"/>
</dbReference>
<dbReference type="GO" id="GO:0035556">
    <property type="term" value="P:intracellular signal transduction"/>
    <property type="evidence" value="ECO:0007669"/>
    <property type="project" value="InterPro"/>
</dbReference>
<keyword evidence="5" id="KW-1185">Reference proteome</keyword>
<dbReference type="GO" id="GO:0005524">
    <property type="term" value="F:ATP binding"/>
    <property type="evidence" value="ECO:0007669"/>
    <property type="project" value="UniProtKB-KW"/>
</dbReference>
<dbReference type="PATRIC" id="fig|1122247.3.peg.928"/>
<dbReference type="InterPro" id="IPR041664">
    <property type="entry name" value="AAA_16"/>
</dbReference>
<dbReference type="CDD" id="cd07302">
    <property type="entry name" value="CHD"/>
    <property type="match status" value="1"/>
</dbReference>